<dbReference type="RefSeq" id="WP_146054680.1">
    <property type="nucleotide sequence ID" value="NZ_PGFZ01000013.1"/>
</dbReference>
<keyword evidence="1" id="KW-0175">Coiled coil</keyword>
<dbReference type="Proteomes" id="UP000237423">
    <property type="component" value="Unassembled WGS sequence"/>
</dbReference>
<dbReference type="EMBL" id="PGFZ01000013">
    <property type="protein sequence ID" value="POZ50246.1"/>
    <property type="molecule type" value="Genomic_DNA"/>
</dbReference>
<sequence length="302" mass="33946">MRSDCFLAVGGLALLVMAGTGHAQQKKPQGGIYWAATAEAIAAGTELCKHFDTPSLEEQRNKLLQKYGNELVDAEISPQKKSGRVFSAHRYDSVNNENIDYFYFDNIKACELHQAALLKNKSREASPAADEDKTSSDPILSIAARLKKADKENQHKEQEQENNRNLIMAAKAKLEKYYRKYAWEVFNDLKKQGIHFNDVVMPKDGSCENQRIDSRSGGEFIVYRTGCTDTITVTFEVRNGNKASLSALVNTKEQAIDEIDFNKNCEIILNSYTYSCPKLMKPEMSATIRKNVRESIAKDLAN</sequence>
<evidence type="ECO:0000256" key="2">
    <source>
        <dbReference type="SAM" id="SignalP"/>
    </source>
</evidence>
<feature type="chain" id="PRO_5015405861" evidence="2">
    <location>
        <begin position="24"/>
        <end position="302"/>
    </location>
</feature>
<comment type="caution">
    <text evidence="3">The sequence shown here is derived from an EMBL/GenBank/DDBJ whole genome shotgun (WGS) entry which is preliminary data.</text>
</comment>
<dbReference type="AlphaFoldDB" id="A0A2S5CHH2"/>
<feature type="coiled-coil region" evidence="1">
    <location>
        <begin position="139"/>
        <end position="166"/>
    </location>
</feature>
<gene>
    <name evidence="3" type="ORF">AADEFJLK_03995</name>
</gene>
<name>A0A2S5CHH2_9GAMM</name>
<keyword evidence="2" id="KW-0732">Signal</keyword>
<evidence type="ECO:0000313" key="3">
    <source>
        <dbReference type="EMBL" id="POZ50246.1"/>
    </source>
</evidence>
<evidence type="ECO:0000313" key="4">
    <source>
        <dbReference type="Proteomes" id="UP000237423"/>
    </source>
</evidence>
<proteinExistence type="predicted"/>
<reference evidence="3 4" key="1">
    <citation type="submission" date="2017-11" db="EMBL/GenBank/DDBJ databases">
        <title>Draft Genome Sequence of Methylobacter psychrotolerans Sph1T, an Obligate Methanotroph from Low-Temperature Environments.</title>
        <authorList>
            <person name="Oshkin I.Y."/>
            <person name="Miroshnikov K."/>
            <person name="Belova S.E."/>
            <person name="Korzhenkov A."/>
            <person name="Toshchakov S.V."/>
            <person name="Dedysh S.N."/>
        </authorList>
    </citation>
    <scope>NUCLEOTIDE SEQUENCE [LARGE SCALE GENOMIC DNA]</scope>
    <source>
        <strain evidence="3 4">Sph1</strain>
    </source>
</reference>
<feature type="signal peptide" evidence="2">
    <location>
        <begin position="1"/>
        <end position="23"/>
    </location>
</feature>
<evidence type="ECO:0000256" key="1">
    <source>
        <dbReference type="SAM" id="Coils"/>
    </source>
</evidence>
<accession>A0A2S5CHH2</accession>
<protein>
    <submittedName>
        <fullName evidence="3">Uncharacterized protein</fullName>
    </submittedName>
</protein>
<organism evidence="3 4">
    <name type="scientific">Methylovulum psychrotolerans</name>
    <dbReference type="NCBI Taxonomy" id="1704499"/>
    <lineage>
        <taxon>Bacteria</taxon>
        <taxon>Pseudomonadati</taxon>
        <taxon>Pseudomonadota</taxon>
        <taxon>Gammaproteobacteria</taxon>
        <taxon>Methylococcales</taxon>
        <taxon>Methylococcaceae</taxon>
        <taxon>Methylovulum</taxon>
    </lineage>
</organism>